<proteinExistence type="predicted"/>
<name>A0A345X033_ECOLX</name>
<dbReference type="AlphaFoldDB" id="A0A345X033"/>
<sequence length="37" mass="4272">MMNFHLNAVTNAVLPLGPDAKRWELLLSERRGRVRPL</sequence>
<reference evidence="1" key="1">
    <citation type="submission" date="2018-01" db="EMBL/GenBank/DDBJ databases">
        <title>Complete Sequence of plasmid pCTXM-2248.</title>
        <authorList>
            <person name="Li M."/>
            <person name="Li F."/>
            <person name="Tong Y."/>
        </authorList>
    </citation>
    <scope>NUCLEOTIDE SEQUENCE</scope>
    <source>
        <strain evidence="1">2248</strain>
        <plasmid evidence="1">pCTXM-2248</plasmid>
    </source>
</reference>
<dbReference type="EMBL" id="MG836696">
    <property type="protein sequence ID" value="AXJ99286.1"/>
    <property type="molecule type" value="Genomic_DNA"/>
</dbReference>
<protein>
    <submittedName>
        <fullName evidence="1">Uncharacterized protein</fullName>
    </submittedName>
</protein>
<accession>A0A345X033</accession>
<evidence type="ECO:0000313" key="1">
    <source>
        <dbReference type="EMBL" id="AXJ99286.1"/>
    </source>
</evidence>
<geneLocation type="plasmid" evidence="1">
    <name>pCTXM-2248</name>
</geneLocation>
<keyword evidence="1" id="KW-0614">Plasmid</keyword>
<organism evidence="1">
    <name type="scientific">Escherichia coli</name>
    <dbReference type="NCBI Taxonomy" id="562"/>
    <lineage>
        <taxon>Bacteria</taxon>
        <taxon>Pseudomonadati</taxon>
        <taxon>Pseudomonadota</taxon>
        <taxon>Gammaproteobacteria</taxon>
        <taxon>Enterobacterales</taxon>
        <taxon>Enterobacteriaceae</taxon>
        <taxon>Escherichia</taxon>
    </lineage>
</organism>